<protein>
    <submittedName>
        <fullName evidence="8">GroES-like protein</fullName>
    </submittedName>
</protein>
<dbReference type="VEuPathDB" id="FungiDB:BO82DRAFT_316036"/>
<dbReference type="InterPro" id="IPR013154">
    <property type="entry name" value="ADH-like_N"/>
</dbReference>
<dbReference type="Pfam" id="PF08240">
    <property type="entry name" value="ADH_N"/>
    <property type="match status" value="1"/>
</dbReference>
<dbReference type="STRING" id="1448315.A0A319BZ55"/>
<keyword evidence="4" id="KW-0862">Zinc</keyword>
<keyword evidence="5" id="KW-0520">NAD</keyword>
<dbReference type="InterPro" id="IPR013149">
    <property type="entry name" value="ADH-like_C"/>
</dbReference>
<organism evidence="8 9">
    <name type="scientific">Aspergillus uvarum CBS 121591</name>
    <dbReference type="NCBI Taxonomy" id="1448315"/>
    <lineage>
        <taxon>Eukaryota</taxon>
        <taxon>Fungi</taxon>
        <taxon>Dikarya</taxon>
        <taxon>Ascomycota</taxon>
        <taxon>Pezizomycotina</taxon>
        <taxon>Eurotiomycetes</taxon>
        <taxon>Eurotiomycetidae</taxon>
        <taxon>Eurotiales</taxon>
        <taxon>Aspergillaceae</taxon>
        <taxon>Aspergillus</taxon>
        <taxon>Aspergillus subgen. Circumdati</taxon>
    </lineage>
</organism>
<proteinExistence type="inferred from homology"/>
<feature type="domain" description="Alcohol dehydrogenase-like C-terminal" evidence="6">
    <location>
        <begin position="192"/>
        <end position="267"/>
    </location>
</feature>
<keyword evidence="3" id="KW-0479">Metal-binding</keyword>
<name>A0A319BZ55_9EURO</name>
<dbReference type="GO" id="GO:0046872">
    <property type="term" value="F:metal ion binding"/>
    <property type="evidence" value="ECO:0007669"/>
    <property type="project" value="UniProtKB-KW"/>
</dbReference>
<dbReference type="OrthoDB" id="256333at2759"/>
<dbReference type="Pfam" id="PF00107">
    <property type="entry name" value="ADH_zinc_N"/>
    <property type="match status" value="1"/>
</dbReference>
<evidence type="ECO:0000256" key="4">
    <source>
        <dbReference type="ARBA" id="ARBA00022833"/>
    </source>
</evidence>
<comment type="similarity">
    <text evidence="2">Belongs to the zinc-containing alcohol dehydrogenase family.</text>
</comment>
<dbReference type="InterPro" id="IPR036291">
    <property type="entry name" value="NAD(P)-bd_dom_sf"/>
</dbReference>
<evidence type="ECO:0000256" key="5">
    <source>
        <dbReference type="ARBA" id="ARBA00023027"/>
    </source>
</evidence>
<dbReference type="AlphaFoldDB" id="A0A319BZ55"/>
<evidence type="ECO:0000313" key="9">
    <source>
        <dbReference type="Proteomes" id="UP000248340"/>
    </source>
</evidence>
<dbReference type="Proteomes" id="UP000248340">
    <property type="component" value="Unassembled WGS sequence"/>
</dbReference>
<dbReference type="EMBL" id="KZ821723">
    <property type="protein sequence ID" value="PYH79006.1"/>
    <property type="molecule type" value="Genomic_DNA"/>
</dbReference>
<sequence length="385" mass="41183">MNYTSLLPTTTALMRGVVWTGTPFNVSVVDLPVPLLQSATDAIVRVSVAGICGTDLHTYRGHYGSATVPWAMGHEALGFITDLGDAVSNFRIGDRVVISDTVHNVQVVTESSTSSPFGMGPDRGNLGGCQSEYVRVPFAEQNLIPIPSNTSSPSDSDIDYLFLSDIFATGWGALDLAGFEPGDTVAVFGAGPVGLLSAYSAVLRGASKVYVVDYVPERLELARSIGVVPVNFLISDPVEHILAQEPNGVIRSVDCVGFEAVNKTLQMESDIIIRQMVNVTARNGGIGGVGIYADVHNSTGVPRGSSVMNDISFPVGTFFSKSLQYKVSAIYPPDYATTLLPLINSGLAKPRFVVSSLVSIEDAPQAYARFNEHQETKVVIRFEWS</sequence>
<dbReference type="GeneID" id="37135303"/>
<reference evidence="8 9" key="1">
    <citation type="submission" date="2016-12" db="EMBL/GenBank/DDBJ databases">
        <title>The genomes of Aspergillus section Nigri reveals drivers in fungal speciation.</title>
        <authorList>
            <consortium name="DOE Joint Genome Institute"/>
            <person name="Vesth T.C."/>
            <person name="Nybo J."/>
            <person name="Theobald S."/>
            <person name="Brandl J."/>
            <person name="Frisvad J.C."/>
            <person name="Nielsen K.F."/>
            <person name="Lyhne E.K."/>
            <person name="Kogle M.E."/>
            <person name="Kuo A."/>
            <person name="Riley R."/>
            <person name="Clum A."/>
            <person name="Nolan M."/>
            <person name="Lipzen A."/>
            <person name="Salamov A."/>
            <person name="Henrissat B."/>
            <person name="Wiebenga A."/>
            <person name="De Vries R.P."/>
            <person name="Grigoriev I.V."/>
            <person name="Mortensen U.H."/>
            <person name="Andersen M.R."/>
            <person name="Baker S.E."/>
        </authorList>
    </citation>
    <scope>NUCLEOTIDE SEQUENCE [LARGE SCALE GENOMIC DNA]</scope>
    <source>
        <strain evidence="8 9">CBS 121591</strain>
    </source>
</reference>
<dbReference type="Gene3D" id="3.40.50.720">
    <property type="entry name" value="NAD(P)-binding Rossmann-like Domain"/>
    <property type="match status" value="1"/>
</dbReference>
<evidence type="ECO:0000256" key="3">
    <source>
        <dbReference type="ARBA" id="ARBA00022723"/>
    </source>
</evidence>
<dbReference type="SUPFAM" id="SSF51735">
    <property type="entry name" value="NAD(P)-binding Rossmann-fold domains"/>
    <property type="match status" value="1"/>
</dbReference>
<dbReference type="RefSeq" id="XP_025489206.1">
    <property type="nucleotide sequence ID" value="XM_025632562.1"/>
</dbReference>
<gene>
    <name evidence="8" type="ORF">BO82DRAFT_316036</name>
</gene>
<evidence type="ECO:0000256" key="1">
    <source>
        <dbReference type="ARBA" id="ARBA00001947"/>
    </source>
</evidence>
<dbReference type="PANTHER" id="PTHR42813">
    <property type="entry name" value="ZINC-TYPE ALCOHOL DEHYDROGENASE-LIKE"/>
    <property type="match status" value="1"/>
</dbReference>
<evidence type="ECO:0000259" key="6">
    <source>
        <dbReference type="Pfam" id="PF00107"/>
    </source>
</evidence>
<dbReference type="SUPFAM" id="SSF50129">
    <property type="entry name" value="GroES-like"/>
    <property type="match status" value="1"/>
</dbReference>
<dbReference type="Gene3D" id="3.90.180.10">
    <property type="entry name" value="Medium-chain alcohol dehydrogenases, catalytic domain"/>
    <property type="match status" value="1"/>
</dbReference>
<evidence type="ECO:0000313" key="8">
    <source>
        <dbReference type="EMBL" id="PYH79006.1"/>
    </source>
</evidence>
<evidence type="ECO:0000259" key="7">
    <source>
        <dbReference type="Pfam" id="PF08240"/>
    </source>
</evidence>
<dbReference type="InterPro" id="IPR011032">
    <property type="entry name" value="GroES-like_sf"/>
</dbReference>
<feature type="domain" description="Alcohol dehydrogenase-like N-terminal" evidence="7">
    <location>
        <begin position="39"/>
        <end position="147"/>
    </location>
</feature>
<accession>A0A319BZ55</accession>
<dbReference type="PANTHER" id="PTHR42813:SF3">
    <property type="entry name" value="GLUTATHIONE-INDEPENDENT FORMALDEHYDE DEHYDROGENASE"/>
    <property type="match status" value="1"/>
</dbReference>
<comment type="cofactor">
    <cofactor evidence="1">
        <name>Zn(2+)</name>
        <dbReference type="ChEBI" id="CHEBI:29105"/>
    </cofactor>
</comment>
<evidence type="ECO:0000256" key="2">
    <source>
        <dbReference type="ARBA" id="ARBA00008072"/>
    </source>
</evidence>
<keyword evidence="9" id="KW-1185">Reference proteome</keyword>